<keyword evidence="7 9" id="KW-0472">Membrane</keyword>
<evidence type="ECO:0000256" key="5">
    <source>
        <dbReference type="ARBA" id="ARBA00022692"/>
    </source>
</evidence>
<dbReference type="RefSeq" id="WP_254293374.1">
    <property type="nucleotide sequence ID" value="NZ_JAMLDX010000008.1"/>
</dbReference>
<dbReference type="CDD" id="cd06261">
    <property type="entry name" value="TM_PBP2"/>
    <property type="match status" value="1"/>
</dbReference>
<dbReference type="InterPro" id="IPR000515">
    <property type="entry name" value="MetI-like"/>
</dbReference>
<dbReference type="Gene3D" id="1.10.3720.10">
    <property type="entry name" value="MetI-like"/>
    <property type="match status" value="1"/>
</dbReference>
<comment type="subcellular location">
    <subcellularLocation>
        <location evidence="1 9">Cell membrane</location>
        <topology evidence="1 9">Multi-pass membrane protein</topology>
    </subcellularLocation>
</comment>
<dbReference type="FunFam" id="1.10.3720.10:FF:000003">
    <property type="entry name" value="Aliphatic sulfonate ABC transporter permease"/>
    <property type="match status" value="1"/>
</dbReference>
<keyword evidence="6 9" id="KW-1133">Transmembrane helix</keyword>
<dbReference type="GO" id="GO:0042918">
    <property type="term" value="P:alkanesulfonate transmembrane transport"/>
    <property type="evidence" value="ECO:0007669"/>
    <property type="project" value="UniProtKB-ARBA"/>
</dbReference>
<dbReference type="Pfam" id="PF00528">
    <property type="entry name" value="BPD_transp_1"/>
    <property type="match status" value="1"/>
</dbReference>
<accession>A0A9X2HSI9</accession>
<reference evidence="11" key="1">
    <citation type="submission" date="2022-05" db="EMBL/GenBank/DDBJ databases">
        <title>Sphingomonas sp. strain MG17 Genome sequencing and assembly.</title>
        <authorList>
            <person name="Kim I."/>
        </authorList>
    </citation>
    <scope>NUCLEOTIDE SEQUENCE</scope>
    <source>
        <strain evidence="11">MG17</strain>
    </source>
</reference>
<gene>
    <name evidence="11" type="ORF">M9978_11740</name>
</gene>
<evidence type="ECO:0000256" key="2">
    <source>
        <dbReference type="ARBA" id="ARBA00009306"/>
    </source>
</evidence>
<keyword evidence="3 9" id="KW-0813">Transport</keyword>
<evidence type="ECO:0000256" key="4">
    <source>
        <dbReference type="ARBA" id="ARBA00022475"/>
    </source>
</evidence>
<keyword evidence="12" id="KW-1185">Reference proteome</keyword>
<keyword evidence="5 9" id="KW-0812">Transmembrane</keyword>
<dbReference type="GO" id="GO:0010438">
    <property type="term" value="P:cellular response to sulfur starvation"/>
    <property type="evidence" value="ECO:0007669"/>
    <property type="project" value="TreeGrafter"/>
</dbReference>
<evidence type="ECO:0000256" key="8">
    <source>
        <dbReference type="ARBA" id="ARBA00056719"/>
    </source>
</evidence>
<name>A0A9X2HSI9_9SPHN</name>
<evidence type="ECO:0000259" key="10">
    <source>
        <dbReference type="PROSITE" id="PS50928"/>
    </source>
</evidence>
<dbReference type="Proteomes" id="UP001139451">
    <property type="component" value="Unassembled WGS sequence"/>
</dbReference>
<evidence type="ECO:0000313" key="11">
    <source>
        <dbReference type="EMBL" id="MCP3731100.1"/>
    </source>
</evidence>
<evidence type="ECO:0000256" key="9">
    <source>
        <dbReference type="RuleBase" id="RU363032"/>
    </source>
</evidence>
<evidence type="ECO:0000256" key="3">
    <source>
        <dbReference type="ARBA" id="ARBA00022448"/>
    </source>
</evidence>
<evidence type="ECO:0000256" key="7">
    <source>
        <dbReference type="ARBA" id="ARBA00023136"/>
    </source>
</evidence>
<dbReference type="SUPFAM" id="SSF161098">
    <property type="entry name" value="MetI-like"/>
    <property type="match status" value="1"/>
</dbReference>
<feature type="transmembrane region" description="Helical" evidence="9">
    <location>
        <begin position="213"/>
        <end position="232"/>
    </location>
</feature>
<protein>
    <submittedName>
        <fullName evidence="11">ABC transporter permease</fullName>
    </submittedName>
</protein>
<evidence type="ECO:0000313" key="12">
    <source>
        <dbReference type="Proteomes" id="UP001139451"/>
    </source>
</evidence>
<dbReference type="EMBL" id="JAMLDX010000008">
    <property type="protein sequence ID" value="MCP3731100.1"/>
    <property type="molecule type" value="Genomic_DNA"/>
</dbReference>
<evidence type="ECO:0000256" key="1">
    <source>
        <dbReference type="ARBA" id="ARBA00004651"/>
    </source>
</evidence>
<dbReference type="AlphaFoldDB" id="A0A9X2HSI9"/>
<feature type="transmembrane region" description="Helical" evidence="9">
    <location>
        <begin position="122"/>
        <end position="141"/>
    </location>
</feature>
<keyword evidence="4" id="KW-1003">Cell membrane</keyword>
<comment type="caution">
    <text evidence="11">The sequence shown here is derived from an EMBL/GenBank/DDBJ whole genome shotgun (WGS) entry which is preliminary data.</text>
</comment>
<evidence type="ECO:0000256" key="6">
    <source>
        <dbReference type="ARBA" id="ARBA00022989"/>
    </source>
</evidence>
<feature type="transmembrane region" description="Helical" evidence="9">
    <location>
        <begin position="60"/>
        <end position="83"/>
    </location>
</feature>
<dbReference type="PANTHER" id="PTHR30151">
    <property type="entry name" value="ALKANE SULFONATE ABC TRANSPORTER-RELATED, MEMBRANE SUBUNIT"/>
    <property type="match status" value="1"/>
</dbReference>
<feature type="transmembrane region" description="Helical" evidence="9">
    <location>
        <begin position="90"/>
        <end position="116"/>
    </location>
</feature>
<dbReference type="PANTHER" id="PTHR30151:SF25">
    <property type="entry name" value="TAURINE TRANSPORT SYSTEM PERMEASE PROTEIN TAUC"/>
    <property type="match status" value="1"/>
</dbReference>
<dbReference type="GO" id="GO:0005886">
    <property type="term" value="C:plasma membrane"/>
    <property type="evidence" value="ECO:0007669"/>
    <property type="project" value="UniProtKB-SubCell"/>
</dbReference>
<dbReference type="PROSITE" id="PS50928">
    <property type="entry name" value="ABC_TM1"/>
    <property type="match status" value="1"/>
</dbReference>
<feature type="transmembrane region" description="Helical" evidence="9">
    <location>
        <begin position="162"/>
        <end position="181"/>
    </location>
</feature>
<organism evidence="11 12">
    <name type="scientific">Sphingomonas tagetis</name>
    <dbReference type="NCBI Taxonomy" id="2949092"/>
    <lineage>
        <taxon>Bacteria</taxon>
        <taxon>Pseudomonadati</taxon>
        <taxon>Pseudomonadota</taxon>
        <taxon>Alphaproteobacteria</taxon>
        <taxon>Sphingomonadales</taxon>
        <taxon>Sphingomonadaceae</taxon>
        <taxon>Sphingomonas</taxon>
    </lineage>
</organism>
<sequence>MIRRFAQGIAPLLALLLAWQLASASGVFPAQVLVPPSEVAATLARLWQDGELGDHLGTSLFRLVFGFLTGAAIGLAFGAAMALSKLFETLFAPVFQAVRQVPVLAFIPMLVLLLGIEERFKIVVVAVAVFFPVALATFDGVKGIPKAWFEVARLYRTPPLPFITRILLPAAVPPVLTGLRLGLTRGWLVLVACELLAADSGIGQMMEMGRQMFRIDVVLAGVFVSGLVGFGLDRSVKLVERRFARWKEA</sequence>
<dbReference type="InterPro" id="IPR035906">
    <property type="entry name" value="MetI-like_sf"/>
</dbReference>
<proteinExistence type="inferred from homology"/>
<comment type="similarity">
    <text evidence="2 9">Belongs to the binding-protein-dependent transport system permease family.</text>
</comment>
<feature type="domain" description="ABC transmembrane type-1" evidence="10">
    <location>
        <begin position="56"/>
        <end position="236"/>
    </location>
</feature>
<comment type="function">
    <text evidence="8">Probably part of an ABC transporter complex. Probably responsible for the translocation of the substrate across the membrane.</text>
</comment>